<dbReference type="RefSeq" id="WP_211634468.1">
    <property type="nucleotide sequence ID" value="NZ_CP073100.1"/>
</dbReference>
<dbReference type="InterPro" id="IPR045690">
    <property type="entry name" value="DUF6055"/>
</dbReference>
<evidence type="ECO:0000256" key="1">
    <source>
        <dbReference type="SAM" id="SignalP"/>
    </source>
</evidence>
<dbReference type="Pfam" id="PF19527">
    <property type="entry name" value="DUF6055"/>
    <property type="match status" value="1"/>
</dbReference>
<accession>A0A975PGV8</accession>
<dbReference type="AlphaFoldDB" id="A0A975PGV8"/>
<reference evidence="2" key="1">
    <citation type="submission" date="2021-04" db="EMBL/GenBank/DDBJ databases">
        <title>Luteolibacter sp. 32A isolated from the skin of an Anderson's salamander (Ambystoma andersonii).</title>
        <authorList>
            <person name="Spergser J."/>
            <person name="Busse H.-J."/>
        </authorList>
    </citation>
    <scope>NUCLEOTIDE SEQUENCE</scope>
    <source>
        <strain evidence="2">32A</strain>
    </source>
</reference>
<evidence type="ECO:0000313" key="3">
    <source>
        <dbReference type="Proteomes" id="UP000676169"/>
    </source>
</evidence>
<name>A0A975PGV8_9BACT</name>
<proteinExistence type="predicted"/>
<keyword evidence="1" id="KW-0732">Signal</keyword>
<feature type="chain" id="PRO_5038022615" description="Avirulence protein" evidence="1">
    <location>
        <begin position="28"/>
        <end position="463"/>
    </location>
</feature>
<organism evidence="2 3">
    <name type="scientific">Luteolibacter ambystomatis</name>
    <dbReference type="NCBI Taxonomy" id="2824561"/>
    <lineage>
        <taxon>Bacteria</taxon>
        <taxon>Pseudomonadati</taxon>
        <taxon>Verrucomicrobiota</taxon>
        <taxon>Verrucomicrobiia</taxon>
        <taxon>Verrucomicrobiales</taxon>
        <taxon>Verrucomicrobiaceae</taxon>
        <taxon>Luteolibacter</taxon>
    </lineage>
</organism>
<evidence type="ECO:0000313" key="2">
    <source>
        <dbReference type="EMBL" id="QUE53124.1"/>
    </source>
</evidence>
<dbReference type="EMBL" id="CP073100">
    <property type="protein sequence ID" value="QUE53124.1"/>
    <property type="molecule type" value="Genomic_DNA"/>
</dbReference>
<dbReference type="Proteomes" id="UP000676169">
    <property type="component" value="Chromosome"/>
</dbReference>
<feature type="signal peptide" evidence="1">
    <location>
        <begin position="1"/>
        <end position="27"/>
    </location>
</feature>
<keyword evidence="3" id="KW-1185">Reference proteome</keyword>
<gene>
    <name evidence="2" type="ORF">KBB96_09550</name>
</gene>
<protein>
    <recommendedName>
        <fullName evidence="4">Avirulence protein</fullName>
    </recommendedName>
</protein>
<sequence length="463" mass="52347">MNSPSRPTSPSRLALALLLAVCPVLSAQTVSTTTPPAGTAPVRELYLPAKIGHVPEGNDWQNPESVFCFKRSKSTEYFAMFWAKEYGDDPMANPDSRQRFNVDEVLKEADRYYDYYVKTLKWFNPATAAAAKYKMLIFVIPDDKSGTAWGGETEGKIGTFWTPATRINKGPYGVVAHELGHSFQSVIRADGAQRFTTGEMSEMTSQYMLWQVLPEWQTFENYHLKAFMKDTHLAFMHPDNQYHTCYPLEYWSFRHGPEFIGRMWREVLKGEDPVMTYKRLTGIDQERFNNEMYDACRRFVTWDLPRIEKVAARYADQHVTSLKPVADGAYQIAAEKVPQNYGYNAIGLKVPAGEAKVAVDFKGLAGAEGFSQEHVDKAGWRYGFLAHKEDGTRVYSGIFSKAEGGATFTVPAGTRNLWLVVMGAPTEHWTHPRAPRGKEGVPYEQWPYQFRLTGTAPVDGIVH</sequence>
<evidence type="ECO:0008006" key="4">
    <source>
        <dbReference type="Google" id="ProtNLM"/>
    </source>
</evidence>
<dbReference type="KEGG" id="lamb:KBB96_09550"/>